<dbReference type="Pfam" id="PF00528">
    <property type="entry name" value="BPD_transp_1"/>
    <property type="match status" value="1"/>
</dbReference>
<sequence>MRHGRLRAWCSRSRVWRCSPWSRWPASPRRQWPASTGRTTSAPRAKGLPERVVIYKHALAGALVPILDAMPGVLTVVFSNALVVELLFHYPGVTNLLQDAASPPGLVADLRRSLPPPDVPVLVAAGASLGLIFALLYAAVSVLRRVVDPRLRGRDLP</sequence>
<comment type="caution">
    <text evidence="9">The sequence shown here is derived from an EMBL/GenBank/DDBJ whole genome shotgun (WGS) entry which is preliminary data.</text>
</comment>
<keyword evidence="4 7" id="KW-0812">Transmembrane</keyword>
<dbReference type="InterPro" id="IPR000515">
    <property type="entry name" value="MetI-like"/>
</dbReference>
<name>A0A953IHB2_SYMTR</name>
<accession>A0A953IHB2</accession>
<keyword evidence="5 7" id="KW-1133">Transmembrane helix</keyword>
<evidence type="ECO:0000256" key="7">
    <source>
        <dbReference type="SAM" id="Phobius"/>
    </source>
</evidence>
<evidence type="ECO:0000256" key="2">
    <source>
        <dbReference type="ARBA" id="ARBA00022448"/>
    </source>
</evidence>
<keyword evidence="6 7" id="KW-0472">Membrane</keyword>
<evidence type="ECO:0000259" key="8">
    <source>
        <dbReference type="Pfam" id="PF00528"/>
    </source>
</evidence>
<dbReference type="AlphaFoldDB" id="A0A953IHB2"/>
<dbReference type="PANTHER" id="PTHR30465">
    <property type="entry name" value="INNER MEMBRANE ABC TRANSPORTER"/>
    <property type="match status" value="1"/>
</dbReference>
<dbReference type="EMBL" id="PIUK01000639">
    <property type="protein sequence ID" value="MBY6278620.1"/>
    <property type="molecule type" value="Genomic_DNA"/>
</dbReference>
<evidence type="ECO:0000313" key="9">
    <source>
        <dbReference type="EMBL" id="MBY6278620.1"/>
    </source>
</evidence>
<dbReference type="GO" id="GO:0005886">
    <property type="term" value="C:plasma membrane"/>
    <property type="evidence" value="ECO:0007669"/>
    <property type="project" value="UniProtKB-SubCell"/>
</dbReference>
<comment type="subcellular location">
    <subcellularLocation>
        <location evidence="1">Cell membrane</location>
        <topology evidence="1">Multi-pass membrane protein</topology>
    </subcellularLocation>
</comment>
<gene>
    <name evidence="9" type="ORF">CWE10_21285</name>
</gene>
<keyword evidence="2" id="KW-0813">Transport</keyword>
<evidence type="ECO:0000256" key="1">
    <source>
        <dbReference type="ARBA" id="ARBA00004651"/>
    </source>
</evidence>
<dbReference type="PANTHER" id="PTHR30465:SF0">
    <property type="entry name" value="OLIGOPEPTIDE TRANSPORT SYSTEM PERMEASE PROTEIN APPB"/>
    <property type="match status" value="1"/>
</dbReference>
<reference evidence="9" key="1">
    <citation type="submission" date="2017-11" db="EMBL/GenBank/DDBJ databases">
        <title>Three new genomes from thermophilic consortium.</title>
        <authorList>
            <person name="Quaggio R."/>
            <person name="Amgarten D."/>
            <person name="Setubal J.C."/>
        </authorList>
    </citation>
    <scope>NUCLEOTIDE SEQUENCE</scope>
    <source>
        <strain evidence="9">ZCTH01-B2</strain>
    </source>
</reference>
<dbReference type="Proteomes" id="UP000732377">
    <property type="component" value="Unassembled WGS sequence"/>
</dbReference>
<dbReference type="GO" id="GO:0055085">
    <property type="term" value="P:transmembrane transport"/>
    <property type="evidence" value="ECO:0007669"/>
    <property type="project" value="InterPro"/>
</dbReference>
<organism evidence="9 10">
    <name type="scientific">Symbiobacterium thermophilum</name>
    <dbReference type="NCBI Taxonomy" id="2734"/>
    <lineage>
        <taxon>Bacteria</taxon>
        <taxon>Bacillati</taxon>
        <taxon>Bacillota</taxon>
        <taxon>Clostridia</taxon>
        <taxon>Eubacteriales</taxon>
        <taxon>Symbiobacteriaceae</taxon>
        <taxon>Symbiobacterium</taxon>
    </lineage>
</organism>
<protein>
    <recommendedName>
        <fullName evidence="8">ABC transmembrane type-1 domain-containing protein</fullName>
    </recommendedName>
</protein>
<evidence type="ECO:0000256" key="6">
    <source>
        <dbReference type="ARBA" id="ARBA00023136"/>
    </source>
</evidence>
<proteinExistence type="predicted"/>
<keyword evidence="3" id="KW-1003">Cell membrane</keyword>
<feature type="transmembrane region" description="Helical" evidence="7">
    <location>
        <begin position="121"/>
        <end position="143"/>
    </location>
</feature>
<evidence type="ECO:0000256" key="4">
    <source>
        <dbReference type="ARBA" id="ARBA00022692"/>
    </source>
</evidence>
<feature type="transmembrane region" description="Helical" evidence="7">
    <location>
        <begin position="58"/>
        <end position="83"/>
    </location>
</feature>
<feature type="domain" description="ABC transmembrane type-1" evidence="8">
    <location>
        <begin position="44"/>
        <end position="152"/>
    </location>
</feature>
<evidence type="ECO:0000313" key="10">
    <source>
        <dbReference type="Proteomes" id="UP000732377"/>
    </source>
</evidence>
<evidence type="ECO:0000256" key="3">
    <source>
        <dbReference type="ARBA" id="ARBA00022475"/>
    </source>
</evidence>
<evidence type="ECO:0000256" key="5">
    <source>
        <dbReference type="ARBA" id="ARBA00022989"/>
    </source>
</evidence>